<keyword evidence="3" id="KW-0813">Transport</keyword>
<evidence type="ECO:0000256" key="3">
    <source>
        <dbReference type="ARBA" id="ARBA00022448"/>
    </source>
</evidence>
<accession>A0ABV2QGE6</accession>
<evidence type="ECO:0000313" key="10">
    <source>
        <dbReference type="EMBL" id="MET4580121.1"/>
    </source>
</evidence>
<evidence type="ECO:0000313" key="11">
    <source>
        <dbReference type="Proteomes" id="UP001549320"/>
    </source>
</evidence>
<protein>
    <recommendedName>
        <fullName evidence="2">Lipopolysaccharide export system permease protein LptF</fullName>
    </recommendedName>
</protein>
<name>A0ABV2QGE6_9BURK</name>
<feature type="transmembrane region" description="Helical" evidence="9">
    <location>
        <begin position="324"/>
        <end position="347"/>
    </location>
</feature>
<evidence type="ECO:0000256" key="9">
    <source>
        <dbReference type="SAM" id="Phobius"/>
    </source>
</evidence>
<feature type="transmembrane region" description="Helical" evidence="9">
    <location>
        <begin position="105"/>
        <end position="124"/>
    </location>
</feature>
<keyword evidence="5" id="KW-0997">Cell inner membrane</keyword>
<dbReference type="InterPro" id="IPR030922">
    <property type="entry name" value="LptF"/>
</dbReference>
<keyword evidence="4" id="KW-1003">Cell membrane</keyword>
<sequence length="363" mass="40261">MLFHSSFRKELNRSFGATLVVLVTIVVTMILIRTLGQASVGRVNPSEVFLVMGFTVLGQLPTILTLSLFISVTSTLTRMYASSEMVVWFSCGQNLSSFLRPIMRFSAPVLLVVGLLALVVWPWANLQVRELRDRYESRGDVERVTPGQFQESAGGQRVFFIDKASAGSETGRNIFISDVENQRESVTSAQSGSVEVVQGDRFLMLNNGQRLQTDLETGSSRVSEFVEYGVHVSDRTLATNNDDSPRFKTTPALVMEPTVLNLSELSWRLGLLFAAANCVVIALAATKVNPRVGRSAGLIFALFVFVSYYNLVNVGQSWIANGRVNFFVFVLALHGSILLMALTWMMVRQGNWLSWGRRKGKPE</sequence>
<keyword evidence="8 9" id="KW-0472">Membrane</keyword>
<dbReference type="NCBIfam" id="TIGR04407">
    <property type="entry name" value="LptF_YjgP"/>
    <property type="match status" value="1"/>
</dbReference>
<feature type="transmembrane region" description="Helical" evidence="9">
    <location>
        <begin position="265"/>
        <end position="286"/>
    </location>
</feature>
<keyword evidence="7 9" id="KW-1133">Transmembrane helix</keyword>
<dbReference type="Pfam" id="PF03739">
    <property type="entry name" value="LptF_LptG"/>
    <property type="match status" value="1"/>
</dbReference>
<evidence type="ECO:0000256" key="6">
    <source>
        <dbReference type="ARBA" id="ARBA00022692"/>
    </source>
</evidence>
<organism evidence="10 11">
    <name type="scientific">Ottowia thiooxydans</name>
    <dbReference type="NCBI Taxonomy" id="219182"/>
    <lineage>
        <taxon>Bacteria</taxon>
        <taxon>Pseudomonadati</taxon>
        <taxon>Pseudomonadota</taxon>
        <taxon>Betaproteobacteria</taxon>
        <taxon>Burkholderiales</taxon>
        <taxon>Comamonadaceae</taxon>
        <taxon>Ottowia</taxon>
    </lineage>
</organism>
<keyword evidence="11" id="KW-1185">Reference proteome</keyword>
<evidence type="ECO:0000256" key="7">
    <source>
        <dbReference type="ARBA" id="ARBA00022989"/>
    </source>
</evidence>
<dbReference type="InterPro" id="IPR005495">
    <property type="entry name" value="LptG/LptF_permease"/>
</dbReference>
<feature type="transmembrane region" description="Helical" evidence="9">
    <location>
        <begin position="15"/>
        <end position="36"/>
    </location>
</feature>
<dbReference type="PANTHER" id="PTHR33529">
    <property type="entry name" value="SLR0882 PROTEIN-RELATED"/>
    <property type="match status" value="1"/>
</dbReference>
<evidence type="ECO:0000256" key="8">
    <source>
        <dbReference type="ARBA" id="ARBA00023136"/>
    </source>
</evidence>
<proteinExistence type="predicted"/>
<feature type="transmembrane region" description="Helical" evidence="9">
    <location>
        <begin position="48"/>
        <end position="70"/>
    </location>
</feature>
<comment type="caution">
    <text evidence="10">The sequence shown here is derived from an EMBL/GenBank/DDBJ whole genome shotgun (WGS) entry which is preliminary data.</text>
</comment>
<dbReference type="Proteomes" id="UP001549320">
    <property type="component" value="Unassembled WGS sequence"/>
</dbReference>
<evidence type="ECO:0000256" key="1">
    <source>
        <dbReference type="ARBA" id="ARBA00004429"/>
    </source>
</evidence>
<keyword evidence="6 9" id="KW-0812">Transmembrane</keyword>
<feature type="transmembrane region" description="Helical" evidence="9">
    <location>
        <begin position="292"/>
        <end position="312"/>
    </location>
</feature>
<gene>
    <name evidence="10" type="ORF">ABIE13_005260</name>
</gene>
<reference evidence="10 11" key="1">
    <citation type="submission" date="2024-06" db="EMBL/GenBank/DDBJ databases">
        <title>Sorghum-associated microbial communities from plants grown in Nebraska, USA.</title>
        <authorList>
            <person name="Schachtman D."/>
        </authorList>
    </citation>
    <scope>NUCLEOTIDE SEQUENCE [LARGE SCALE GENOMIC DNA]</scope>
    <source>
        <strain evidence="10 11">2709</strain>
    </source>
</reference>
<evidence type="ECO:0000256" key="2">
    <source>
        <dbReference type="ARBA" id="ARBA00014213"/>
    </source>
</evidence>
<evidence type="ECO:0000256" key="4">
    <source>
        <dbReference type="ARBA" id="ARBA00022475"/>
    </source>
</evidence>
<dbReference type="EMBL" id="JBEPSH010000014">
    <property type="protein sequence ID" value="MET4580121.1"/>
    <property type="molecule type" value="Genomic_DNA"/>
</dbReference>
<comment type="subcellular location">
    <subcellularLocation>
        <location evidence="1">Cell inner membrane</location>
        <topology evidence="1">Multi-pass membrane protein</topology>
    </subcellularLocation>
</comment>
<evidence type="ECO:0000256" key="5">
    <source>
        <dbReference type="ARBA" id="ARBA00022519"/>
    </source>
</evidence>
<dbReference type="RefSeq" id="WP_354448811.1">
    <property type="nucleotide sequence ID" value="NZ_JBEPSH010000014.1"/>
</dbReference>
<dbReference type="PANTHER" id="PTHR33529:SF7">
    <property type="entry name" value="LIPOPOLYSACCHARIDE EXPORT SYSTEM PERMEASE PROTEIN LPTF"/>
    <property type="match status" value="1"/>
</dbReference>